<gene>
    <name evidence="2" type="ORF">DN051_37445</name>
</gene>
<keyword evidence="3" id="KW-1185">Reference proteome</keyword>
<dbReference type="Pfam" id="PF01966">
    <property type="entry name" value="HD"/>
    <property type="match status" value="1"/>
</dbReference>
<dbReference type="SMART" id="SM00471">
    <property type="entry name" value="HDc"/>
    <property type="match status" value="1"/>
</dbReference>
<protein>
    <submittedName>
        <fullName evidence="2">Cyanamide hydratase</fullName>
    </submittedName>
</protein>
<dbReference type="EMBL" id="CP030073">
    <property type="protein sequence ID" value="AWW42917.1"/>
    <property type="molecule type" value="Genomic_DNA"/>
</dbReference>
<dbReference type="PANTHER" id="PTHR35569:SF1">
    <property type="entry name" value="CYANAMIDE HYDRATASE DDI2-RELATED"/>
    <property type="match status" value="1"/>
</dbReference>
<dbReference type="Gene3D" id="1.10.3210.10">
    <property type="entry name" value="Hypothetical protein af1432"/>
    <property type="match status" value="1"/>
</dbReference>
<dbReference type="CDD" id="cd00077">
    <property type="entry name" value="HDc"/>
    <property type="match status" value="1"/>
</dbReference>
<dbReference type="Proteomes" id="UP000249616">
    <property type="component" value="Chromosome"/>
</dbReference>
<evidence type="ECO:0000259" key="1">
    <source>
        <dbReference type="PROSITE" id="PS51831"/>
    </source>
</evidence>
<dbReference type="InterPro" id="IPR003607">
    <property type="entry name" value="HD/PDEase_dom"/>
</dbReference>
<dbReference type="PANTHER" id="PTHR35569">
    <property type="entry name" value="CYANAMIDE HYDRATASE DDI2-RELATED"/>
    <property type="match status" value="1"/>
</dbReference>
<organism evidence="2 3">
    <name type="scientific">Streptomyces cadmiisoli</name>
    <dbReference type="NCBI Taxonomy" id="2184053"/>
    <lineage>
        <taxon>Bacteria</taxon>
        <taxon>Bacillati</taxon>
        <taxon>Actinomycetota</taxon>
        <taxon>Actinomycetes</taxon>
        <taxon>Kitasatosporales</taxon>
        <taxon>Streptomycetaceae</taxon>
        <taxon>Streptomyces</taxon>
        <taxon>Streptomyces aurantiacus group</taxon>
    </lineage>
</organism>
<dbReference type="InterPro" id="IPR006674">
    <property type="entry name" value="HD_domain"/>
</dbReference>
<name>A0A2Z4JD68_9ACTN</name>
<reference evidence="2 3" key="1">
    <citation type="journal article" date="2019" name="Int. J. Syst. Evol. Microbiol.">
        <title>Streptomyces cadmiisoli sp. nov., a novel actinomycete isolated from cadmium-contaminated soil.</title>
        <authorList>
            <person name="Li K."/>
            <person name="Tang X."/>
            <person name="Zhao J."/>
            <person name="Guo Y."/>
            <person name="Tang Y."/>
            <person name="Gao J."/>
        </authorList>
    </citation>
    <scope>NUCLEOTIDE SEQUENCE [LARGE SCALE GENOMIC DNA]</scope>
    <source>
        <strain evidence="2 3">ZFG47</strain>
    </source>
</reference>
<proteinExistence type="predicted"/>
<accession>A0A2Z4JD68</accession>
<evidence type="ECO:0000313" key="2">
    <source>
        <dbReference type="EMBL" id="AWW42917.1"/>
    </source>
</evidence>
<feature type="domain" description="HD" evidence="1">
    <location>
        <begin position="29"/>
        <end position="145"/>
    </location>
</feature>
<dbReference type="KEGG" id="scad:DN051_37445"/>
<dbReference type="SUPFAM" id="SSF109604">
    <property type="entry name" value="HD-domain/PDEase-like"/>
    <property type="match status" value="1"/>
</dbReference>
<evidence type="ECO:0000313" key="3">
    <source>
        <dbReference type="Proteomes" id="UP000249616"/>
    </source>
</evidence>
<dbReference type="PROSITE" id="PS51831">
    <property type="entry name" value="HD"/>
    <property type="match status" value="1"/>
</dbReference>
<sequence>MTLGDLVVPDTPTSAAALEVASAYQSPALLNHSVRAYVWAAARAMDQGIEVDAELLYVAALLHDMGLVAEFDSHTEPFEVAGGHLAGVFTAGAGWPAERRRRLAEIIVRHMDSEVDVATNPEGHVLSRAAALEILGRNADDFAPDFRGGVLERYPRLGLVAEFLTYFQEQARRKPDSTAAWAVRSGLEDWMADNPLDLAEASTDH</sequence>
<dbReference type="AlphaFoldDB" id="A0A2Z4JD68"/>